<dbReference type="EMBL" id="SMKY01000107">
    <property type="protein sequence ID" value="TDD79641.1"/>
    <property type="molecule type" value="Genomic_DNA"/>
</dbReference>
<dbReference type="AlphaFoldDB" id="A0A4R5B1X1"/>
<dbReference type="InterPro" id="IPR007278">
    <property type="entry name" value="DUF397"/>
</dbReference>
<organism evidence="2 3">
    <name type="scientific">Actinomadura darangshiensis</name>
    <dbReference type="NCBI Taxonomy" id="705336"/>
    <lineage>
        <taxon>Bacteria</taxon>
        <taxon>Bacillati</taxon>
        <taxon>Actinomycetota</taxon>
        <taxon>Actinomycetes</taxon>
        <taxon>Streptosporangiales</taxon>
        <taxon>Thermomonosporaceae</taxon>
        <taxon>Actinomadura</taxon>
    </lineage>
</organism>
<dbReference type="Proteomes" id="UP000295578">
    <property type="component" value="Unassembled WGS sequence"/>
</dbReference>
<sequence length="62" mass="6798">MIIQWRKSTRSDDHGNCVELAALPHAIAIRDSKAPDTGHLTLAPRAFAALLAQVKWDTTEGM</sequence>
<dbReference type="OrthoDB" id="3482566at2"/>
<comment type="caution">
    <text evidence="2">The sequence shown here is derived from an EMBL/GenBank/DDBJ whole genome shotgun (WGS) entry which is preliminary data.</text>
</comment>
<evidence type="ECO:0000259" key="1">
    <source>
        <dbReference type="Pfam" id="PF04149"/>
    </source>
</evidence>
<name>A0A4R5B1X1_9ACTN</name>
<accession>A0A4R5B1X1</accession>
<protein>
    <submittedName>
        <fullName evidence="2">DUF397 domain-containing protein</fullName>
    </submittedName>
</protein>
<reference evidence="2 3" key="1">
    <citation type="submission" date="2019-03" db="EMBL/GenBank/DDBJ databases">
        <title>Draft genome sequences of novel Actinobacteria.</title>
        <authorList>
            <person name="Sahin N."/>
            <person name="Ay H."/>
            <person name="Saygin H."/>
        </authorList>
    </citation>
    <scope>NUCLEOTIDE SEQUENCE [LARGE SCALE GENOMIC DNA]</scope>
    <source>
        <strain evidence="2 3">DSM 45941</strain>
    </source>
</reference>
<dbReference type="Pfam" id="PF04149">
    <property type="entry name" value="DUF397"/>
    <property type="match status" value="1"/>
</dbReference>
<dbReference type="RefSeq" id="WP_132199481.1">
    <property type="nucleotide sequence ID" value="NZ_SMKY01000107.1"/>
</dbReference>
<proteinExistence type="predicted"/>
<keyword evidence="3" id="KW-1185">Reference proteome</keyword>
<gene>
    <name evidence="2" type="ORF">E1293_22790</name>
</gene>
<evidence type="ECO:0000313" key="3">
    <source>
        <dbReference type="Proteomes" id="UP000295578"/>
    </source>
</evidence>
<feature type="domain" description="DUF397" evidence="1">
    <location>
        <begin position="4"/>
        <end position="55"/>
    </location>
</feature>
<evidence type="ECO:0000313" key="2">
    <source>
        <dbReference type="EMBL" id="TDD79641.1"/>
    </source>
</evidence>